<reference evidence="4" key="1">
    <citation type="submission" date="2018-08" db="EMBL/GenBank/DDBJ databases">
        <authorList>
            <person name="Rossello M."/>
        </authorList>
    </citation>
    <scope>NUCLEOTIDE SEQUENCE [LARGE SCALE GENOMIC DNA]</scope>
    <source>
        <strain evidence="4">cv. Chinese Spring</strain>
    </source>
</reference>
<dbReference type="Gramene" id="TraesCS2B03G0061800.1">
    <property type="protein sequence ID" value="TraesCS2B03G0061800.1.CDS1"/>
    <property type="gene ID" value="TraesCS2B03G0061800"/>
</dbReference>
<dbReference type="Gramene" id="TraesCS2B02G030000.1">
    <property type="protein sequence ID" value="TraesCS2B02G030000.1.cds1"/>
    <property type="gene ID" value="TraesCS2B02G030000"/>
</dbReference>
<dbReference type="InterPro" id="IPR032675">
    <property type="entry name" value="LRR_dom_sf"/>
</dbReference>
<evidence type="ECO:0000259" key="3">
    <source>
        <dbReference type="Pfam" id="PF23598"/>
    </source>
</evidence>
<dbReference type="GO" id="GO:0006952">
    <property type="term" value="P:defense response"/>
    <property type="evidence" value="ECO:0007669"/>
    <property type="project" value="InterPro"/>
</dbReference>
<dbReference type="Proteomes" id="UP000019116">
    <property type="component" value="Chromosome 2B"/>
</dbReference>
<reference evidence="4" key="2">
    <citation type="submission" date="2018-10" db="UniProtKB">
        <authorList>
            <consortium name="EnsemblPlants"/>
        </authorList>
    </citation>
    <scope>IDENTIFICATION</scope>
</reference>
<evidence type="ECO:0000256" key="1">
    <source>
        <dbReference type="ARBA" id="ARBA00022737"/>
    </source>
</evidence>
<dbReference type="Gene3D" id="3.80.10.10">
    <property type="entry name" value="Ribonuclease Inhibitor"/>
    <property type="match status" value="1"/>
</dbReference>
<keyword evidence="5" id="KW-1185">Reference proteome</keyword>
<feature type="region of interest" description="Disordered" evidence="2">
    <location>
        <begin position="337"/>
        <end position="358"/>
    </location>
</feature>
<proteinExistence type="predicted"/>
<dbReference type="AlphaFoldDB" id="A0A3B6BZS7"/>
<dbReference type="InterPro" id="IPR044974">
    <property type="entry name" value="Disease_R_plants"/>
</dbReference>
<dbReference type="Gramene" id="TraesKAR2B01G0015670.1">
    <property type="protein sequence ID" value="cds.TraesKAR2B01G0015670.1"/>
    <property type="gene ID" value="TraesKAR2B01G0015670"/>
</dbReference>
<protein>
    <recommendedName>
        <fullName evidence="3">Disease resistance R13L4/SHOC-2-like LRR domain-containing protein</fullName>
    </recommendedName>
</protein>
<accession>A0A3B6BZS7</accession>
<evidence type="ECO:0000313" key="5">
    <source>
        <dbReference type="Proteomes" id="UP000019116"/>
    </source>
</evidence>
<dbReference type="OrthoDB" id="629866at2759"/>
<dbReference type="EnsemblPlants" id="TraesCS2B02G030000.1">
    <property type="protein sequence ID" value="TraesCS2B02G030000.1.cds1"/>
    <property type="gene ID" value="TraesCS2B02G030000"/>
</dbReference>
<evidence type="ECO:0000256" key="2">
    <source>
        <dbReference type="SAM" id="MobiDB-lite"/>
    </source>
</evidence>
<gene>
    <name evidence="4" type="primary">LOC123043133</name>
</gene>
<dbReference type="InterPro" id="IPR055414">
    <property type="entry name" value="LRR_R13L4/SHOC2-like"/>
</dbReference>
<dbReference type="RefSeq" id="XP_044321420.1">
    <property type="nucleotide sequence ID" value="XM_044465485.1"/>
</dbReference>
<organism evidence="4">
    <name type="scientific">Triticum aestivum</name>
    <name type="common">Wheat</name>
    <dbReference type="NCBI Taxonomy" id="4565"/>
    <lineage>
        <taxon>Eukaryota</taxon>
        <taxon>Viridiplantae</taxon>
        <taxon>Streptophyta</taxon>
        <taxon>Embryophyta</taxon>
        <taxon>Tracheophyta</taxon>
        <taxon>Spermatophyta</taxon>
        <taxon>Magnoliopsida</taxon>
        <taxon>Liliopsida</taxon>
        <taxon>Poales</taxon>
        <taxon>Poaceae</taxon>
        <taxon>BOP clade</taxon>
        <taxon>Pooideae</taxon>
        <taxon>Triticodae</taxon>
        <taxon>Triticeae</taxon>
        <taxon>Triticinae</taxon>
        <taxon>Triticum</taxon>
    </lineage>
</organism>
<dbReference type="SUPFAM" id="SSF52058">
    <property type="entry name" value="L domain-like"/>
    <property type="match status" value="1"/>
</dbReference>
<evidence type="ECO:0000313" key="4">
    <source>
        <dbReference type="EnsemblPlants" id="TraesCS2B02G030000.1.cds1"/>
    </source>
</evidence>
<dbReference type="STRING" id="4565.A0A3B6BZS7"/>
<dbReference type="GeneID" id="123043133"/>
<dbReference type="RefSeq" id="XP_044321419.1">
    <property type="nucleotide sequence ID" value="XM_044465484.1"/>
</dbReference>
<dbReference type="PANTHER" id="PTHR23155">
    <property type="entry name" value="DISEASE RESISTANCE PROTEIN RP"/>
    <property type="match status" value="1"/>
</dbReference>
<dbReference type="PANTHER" id="PTHR23155:SF1227">
    <property type="entry name" value="OS11G0462500 PROTEIN"/>
    <property type="match status" value="1"/>
</dbReference>
<sequence length="527" mass="59732">MEVSTRGDVKGCKASSLMYEYIFHRSKSEEFMAVLSDVMDNGFERKGYVRRLSIHATETGIAEERLPDDLSHLHTLAVFGTEKPEVTKDLANGLFGNKGVLAKYKILRVLDLKECAGMKGKHLQTICDLLLLKYLSLGDSIVRVPRKIAQLKLLETLDLSRTNVVTVYMQVLGLPSLTHLLGKVRLSKWDCIFRMEKLKRFVRNKCKLDTLGGFTTGKSEAFPQLIGHMRQLNKVKIWIHPAADTRNLEHLTEGIKEFIRKSRFESNVGRSLSVDFSECVHEHAERSLDFLKQNVNIPDNNTQGAQITHEGDANQCLGSNAGSTSNQIMNIKNNIQEQQTEEIQEPKQGAPSDSEDACSRNETEMMQNHQNIREGYDKCPNKLSSLKLCGKLTKFPLQFVTEIAGIERLCLSSTGLSGENIAYALSELPDLFYLKLREDDLSLLDLQNKQFPSLRRICFSVKDGNLPRPTIIKHFHNLREVYLYANLNYEERRSWKAASESHPERPRVYFAESTCKGTSSEAVTQSQ</sequence>
<name>A0A3B6BZS7_WHEAT</name>
<feature type="domain" description="Disease resistance R13L4/SHOC-2-like LRR" evidence="3">
    <location>
        <begin position="101"/>
        <end position="255"/>
    </location>
</feature>
<keyword evidence="1" id="KW-0677">Repeat</keyword>
<dbReference type="Pfam" id="PF23598">
    <property type="entry name" value="LRR_14"/>
    <property type="match status" value="1"/>
</dbReference>